<organism evidence="2">
    <name type="scientific">uncultured Arthrobacter sp</name>
    <dbReference type="NCBI Taxonomy" id="114050"/>
    <lineage>
        <taxon>Bacteria</taxon>
        <taxon>Bacillati</taxon>
        <taxon>Actinomycetota</taxon>
        <taxon>Actinomycetes</taxon>
        <taxon>Micrococcales</taxon>
        <taxon>Micrococcaceae</taxon>
        <taxon>Arthrobacter</taxon>
        <taxon>environmental samples</taxon>
    </lineage>
</organism>
<feature type="region of interest" description="Disordered" evidence="1">
    <location>
        <begin position="1"/>
        <end position="34"/>
    </location>
</feature>
<reference evidence="2" key="1">
    <citation type="submission" date="2020-02" db="EMBL/GenBank/DDBJ databases">
        <authorList>
            <person name="Meier V. D."/>
        </authorList>
    </citation>
    <scope>NUCLEOTIDE SEQUENCE</scope>
    <source>
        <strain evidence="2">AVDCRST_MAG83</strain>
    </source>
</reference>
<feature type="compositionally biased region" description="Basic residues" evidence="1">
    <location>
        <begin position="247"/>
        <end position="259"/>
    </location>
</feature>
<feature type="non-terminal residue" evidence="2">
    <location>
        <position position="272"/>
    </location>
</feature>
<feature type="compositionally biased region" description="Basic residues" evidence="1">
    <location>
        <begin position="112"/>
        <end position="124"/>
    </location>
</feature>
<dbReference type="AlphaFoldDB" id="A0A6J4HM71"/>
<feature type="compositionally biased region" description="Basic and acidic residues" evidence="1">
    <location>
        <begin position="135"/>
        <end position="151"/>
    </location>
</feature>
<feature type="compositionally biased region" description="Gly residues" evidence="1">
    <location>
        <begin position="1"/>
        <end position="11"/>
    </location>
</feature>
<feature type="compositionally biased region" description="Basic residues" evidence="1">
    <location>
        <begin position="62"/>
        <end position="95"/>
    </location>
</feature>
<evidence type="ECO:0000256" key="1">
    <source>
        <dbReference type="SAM" id="MobiDB-lite"/>
    </source>
</evidence>
<feature type="compositionally biased region" description="Basic residues" evidence="1">
    <location>
        <begin position="174"/>
        <end position="192"/>
    </location>
</feature>
<feature type="non-terminal residue" evidence="2">
    <location>
        <position position="1"/>
    </location>
</feature>
<accession>A0A6J4HM71</accession>
<gene>
    <name evidence="2" type="ORF">AVDCRST_MAG83-914</name>
</gene>
<name>A0A6J4HM71_9MICC</name>
<feature type="region of interest" description="Disordered" evidence="1">
    <location>
        <begin position="47"/>
        <end position="200"/>
    </location>
</feature>
<feature type="region of interest" description="Disordered" evidence="1">
    <location>
        <begin position="234"/>
        <end position="272"/>
    </location>
</feature>
<proteinExistence type="predicted"/>
<protein>
    <submittedName>
        <fullName evidence="2">Alkanesulfonates transport system permease protein</fullName>
    </submittedName>
</protein>
<sequence>DSALHAGGGGAAAVKEPRLRQRPAGAGCPAGADCPSAAAWHLAAELGHGDLQRRPAAPAWRGRGRRGRTSRARRTRRPPRHQHPARPAGLRRRSRARPDRGGGAWALPHGGRPPRPHDRRRARRPVAGMGSPADPLDRHQRGLEGHPDPDRSVLPGLHDGVPRAAPRRPEPRRGRSGLRTHRVPAPHHRPTARHYPGGVLRTAPCPGPVLAVPRRRRTYRGLDGPGLAAERFAEQRQGRPDLPGHCAPRRPRQNHRRASGPRPALGGAAVGV</sequence>
<dbReference type="EMBL" id="CADCTE010000061">
    <property type="protein sequence ID" value="CAA9227706.1"/>
    <property type="molecule type" value="Genomic_DNA"/>
</dbReference>
<evidence type="ECO:0000313" key="2">
    <source>
        <dbReference type="EMBL" id="CAA9227706.1"/>
    </source>
</evidence>
<feature type="compositionally biased region" description="Low complexity" evidence="1">
    <location>
        <begin position="23"/>
        <end position="34"/>
    </location>
</feature>